<comment type="caution">
    <text evidence="8">The sequence shown here is derived from an EMBL/GenBank/DDBJ whole genome shotgun (WGS) entry which is preliminary data.</text>
</comment>
<evidence type="ECO:0000256" key="1">
    <source>
        <dbReference type="ARBA" id="ARBA00004651"/>
    </source>
</evidence>
<dbReference type="EMBL" id="QFGA01000001">
    <property type="protein sequence ID" value="TEB06993.1"/>
    <property type="molecule type" value="Genomic_DNA"/>
</dbReference>
<name>A0A4Y7RDZ6_9FIRM</name>
<evidence type="ECO:0000313" key="9">
    <source>
        <dbReference type="Proteomes" id="UP000298324"/>
    </source>
</evidence>
<sequence>MSLMAIFCLVFLSILLFFLGFKQLKAGEQEQIALRLHRIIGDRMKVVVEKVKAKSNAGGGHRILELTGRLFLTSKLTSKFESELTKADIPLKGEEFMGLMLILPIAGTFLVTLATRNMVAGLIAAALGVYLPQFFLRRAKTKRLNKFNAQIGDALVIMANSMRSGFSFLQAMDMVRKELPPPISKDFGAALQEMNWGAPTDEALLNMAARLNSEDLELVITAVMIQRQVGGNLAEVLDTIASTIRERVKIKGEIKTLTAQGRISGLIIGLLPVFLTVVIYLISPEYIAVLFNNKTGLLLVFVAVLSQVIGLSIISKIVNIPA</sequence>
<dbReference type="Gene3D" id="1.20.81.30">
    <property type="entry name" value="Type II secretion system (T2SS), domain F"/>
    <property type="match status" value="1"/>
</dbReference>
<dbReference type="AlphaFoldDB" id="A0A4Y7RDZ6"/>
<dbReference type="PANTHER" id="PTHR35007">
    <property type="entry name" value="INTEGRAL MEMBRANE PROTEIN-RELATED"/>
    <property type="match status" value="1"/>
</dbReference>
<reference evidence="8 9" key="1">
    <citation type="journal article" date="2018" name="Environ. Microbiol.">
        <title>Novel energy conservation strategies and behaviour of Pelotomaculum schinkii driving syntrophic propionate catabolism.</title>
        <authorList>
            <person name="Hidalgo-Ahumada C.A.P."/>
            <person name="Nobu M.K."/>
            <person name="Narihiro T."/>
            <person name="Tamaki H."/>
            <person name="Liu W.T."/>
            <person name="Kamagata Y."/>
            <person name="Stams A.J.M."/>
            <person name="Imachi H."/>
            <person name="Sousa D.Z."/>
        </authorList>
    </citation>
    <scope>NUCLEOTIDE SEQUENCE [LARGE SCALE GENOMIC DNA]</scope>
    <source>
        <strain evidence="8 9">HH</strain>
    </source>
</reference>
<organism evidence="8 9">
    <name type="scientific">Pelotomaculum schinkii</name>
    <dbReference type="NCBI Taxonomy" id="78350"/>
    <lineage>
        <taxon>Bacteria</taxon>
        <taxon>Bacillati</taxon>
        <taxon>Bacillota</taxon>
        <taxon>Clostridia</taxon>
        <taxon>Eubacteriales</taxon>
        <taxon>Desulfotomaculaceae</taxon>
        <taxon>Pelotomaculum</taxon>
    </lineage>
</organism>
<evidence type="ECO:0000256" key="2">
    <source>
        <dbReference type="ARBA" id="ARBA00022475"/>
    </source>
</evidence>
<feature type="transmembrane region" description="Helical" evidence="6">
    <location>
        <begin position="118"/>
        <end position="136"/>
    </location>
</feature>
<dbReference type="InterPro" id="IPR018076">
    <property type="entry name" value="T2SS_GspF_dom"/>
</dbReference>
<gene>
    <name evidence="8" type="ORF">Psch_00531</name>
</gene>
<evidence type="ECO:0000256" key="4">
    <source>
        <dbReference type="ARBA" id="ARBA00022989"/>
    </source>
</evidence>
<dbReference type="Proteomes" id="UP000298324">
    <property type="component" value="Unassembled WGS sequence"/>
</dbReference>
<proteinExistence type="predicted"/>
<keyword evidence="4 6" id="KW-1133">Transmembrane helix</keyword>
<dbReference type="Pfam" id="PF00482">
    <property type="entry name" value="T2SSF"/>
    <property type="match status" value="1"/>
</dbReference>
<keyword evidence="3 6" id="KW-0812">Transmembrane</keyword>
<dbReference type="InterPro" id="IPR042094">
    <property type="entry name" value="T2SS_GspF_sf"/>
</dbReference>
<feature type="transmembrane region" description="Helical" evidence="6">
    <location>
        <begin position="295"/>
        <end position="314"/>
    </location>
</feature>
<dbReference type="PANTHER" id="PTHR35007:SF1">
    <property type="entry name" value="PILUS ASSEMBLY PROTEIN"/>
    <property type="match status" value="1"/>
</dbReference>
<keyword evidence="9" id="KW-1185">Reference proteome</keyword>
<comment type="subcellular location">
    <subcellularLocation>
        <location evidence="1">Cell membrane</location>
        <topology evidence="1">Multi-pass membrane protein</topology>
    </subcellularLocation>
</comment>
<evidence type="ECO:0000256" key="5">
    <source>
        <dbReference type="ARBA" id="ARBA00023136"/>
    </source>
</evidence>
<evidence type="ECO:0000256" key="6">
    <source>
        <dbReference type="SAM" id="Phobius"/>
    </source>
</evidence>
<feature type="domain" description="Type II secretion system protein GspF" evidence="7">
    <location>
        <begin position="158"/>
        <end position="280"/>
    </location>
</feature>
<keyword evidence="5 6" id="KW-0472">Membrane</keyword>
<protein>
    <submittedName>
        <fullName evidence="8">Bacterial type II secretion system protein F domain protein</fullName>
    </submittedName>
</protein>
<evidence type="ECO:0000313" key="8">
    <source>
        <dbReference type="EMBL" id="TEB06993.1"/>
    </source>
</evidence>
<evidence type="ECO:0000256" key="3">
    <source>
        <dbReference type="ARBA" id="ARBA00022692"/>
    </source>
</evidence>
<dbReference type="GO" id="GO:0005886">
    <property type="term" value="C:plasma membrane"/>
    <property type="evidence" value="ECO:0007669"/>
    <property type="project" value="UniProtKB-SubCell"/>
</dbReference>
<feature type="transmembrane region" description="Helical" evidence="6">
    <location>
        <begin position="263"/>
        <end position="283"/>
    </location>
</feature>
<accession>A0A4Y7RDZ6</accession>
<keyword evidence="2" id="KW-1003">Cell membrane</keyword>
<evidence type="ECO:0000259" key="7">
    <source>
        <dbReference type="Pfam" id="PF00482"/>
    </source>
</evidence>